<dbReference type="PANTHER" id="PTHR11091">
    <property type="entry name" value="OXIDOREDUCTASE-RELATED"/>
    <property type="match status" value="1"/>
</dbReference>
<dbReference type="PANTHER" id="PTHR11091:SF0">
    <property type="entry name" value="MALATE DEHYDROGENASE"/>
    <property type="match status" value="1"/>
</dbReference>
<keyword evidence="4" id="KW-1185">Reference proteome</keyword>
<dbReference type="Pfam" id="PF02615">
    <property type="entry name" value="Ldh_2"/>
    <property type="match status" value="1"/>
</dbReference>
<dbReference type="InterPro" id="IPR003767">
    <property type="entry name" value="Malate/L-lactate_DH-like"/>
</dbReference>
<sequence>MPRINADALRQAIAAAFEAVGMSAEDAALCAQWQLAADMAGVISHGTVRVGMYLDAIERGRMNPRPNITVSNPRSGVALVDGDNGLGAVVGVRGMAEAVKCAKIAGIGIASVRRSNHYGRAAFFLDGATEAGCIGLTVSNGAPVMATYGGSKAVICTNPIAAATPVAEGQTPFAIDMATSVGAFGKIRVAERERKPIPEGWAVDIEGNPTTDPDLAVKGALIPFAGAKGSALALLVEVLAGVLGGANFGTDVGNPNYDRNRPADVGHTFIAIDIAAFMPLEMFTGRVDRLAHMITSARPMAGFDAVRFPGQGTAERRRQTAERGIEMADTAIVALRDALGKRGVVLPEVMD</sequence>
<dbReference type="Gene3D" id="3.30.1370.60">
    <property type="entry name" value="Hypothetical oxidoreductase yiak, domain 2"/>
    <property type="match status" value="1"/>
</dbReference>
<dbReference type="Proteomes" id="UP000183447">
    <property type="component" value="Unassembled WGS sequence"/>
</dbReference>
<gene>
    <name evidence="3" type="ORF">SAMN02983003_3024</name>
</gene>
<dbReference type="InterPro" id="IPR043143">
    <property type="entry name" value="Mal/L-sulf/L-lact_DH-like_NADP"/>
</dbReference>
<dbReference type="GO" id="GO:0016491">
    <property type="term" value="F:oxidoreductase activity"/>
    <property type="evidence" value="ECO:0007669"/>
    <property type="project" value="UniProtKB-KW"/>
</dbReference>
<evidence type="ECO:0000256" key="1">
    <source>
        <dbReference type="ARBA" id="ARBA00006056"/>
    </source>
</evidence>
<organism evidence="3 4">
    <name type="scientific">Devosia enhydra</name>
    <dbReference type="NCBI Taxonomy" id="665118"/>
    <lineage>
        <taxon>Bacteria</taxon>
        <taxon>Pseudomonadati</taxon>
        <taxon>Pseudomonadota</taxon>
        <taxon>Alphaproteobacteria</taxon>
        <taxon>Hyphomicrobiales</taxon>
        <taxon>Devosiaceae</taxon>
        <taxon>Devosia</taxon>
    </lineage>
</organism>
<dbReference type="EMBL" id="FPKU01000003">
    <property type="protein sequence ID" value="SFZ85852.1"/>
    <property type="molecule type" value="Genomic_DNA"/>
</dbReference>
<evidence type="ECO:0000313" key="3">
    <source>
        <dbReference type="EMBL" id="SFZ85852.1"/>
    </source>
</evidence>
<dbReference type="Gene3D" id="1.10.1530.10">
    <property type="match status" value="1"/>
</dbReference>
<dbReference type="InterPro" id="IPR043144">
    <property type="entry name" value="Mal/L-sulf/L-lact_DH-like_ah"/>
</dbReference>
<protein>
    <submittedName>
        <fullName evidence="3">Malate/lactate/ureidoglycolate dehydrogenase, LDH2 family</fullName>
    </submittedName>
</protein>
<dbReference type="STRING" id="665118.SAMN02983003_3024"/>
<evidence type="ECO:0000256" key="2">
    <source>
        <dbReference type="ARBA" id="ARBA00023002"/>
    </source>
</evidence>
<name>A0A1K2I281_9HYPH</name>
<dbReference type="SUPFAM" id="SSF89733">
    <property type="entry name" value="L-sulfolactate dehydrogenase-like"/>
    <property type="match status" value="1"/>
</dbReference>
<comment type="similarity">
    <text evidence="1">Belongs to the LDH2/MDH2 oxidoreductase family.</text>
</comment>
<proteinExistence type="inferred from homology"/>
<keyword evidence="2" id="KW-0560">Oxidoreductase</keyword>
<reference evidence="3 4" key="1">
    <citation type="submission" date="2016-11" db="EMBL/GenBank/DDBJ databases">
        <authorList>
            <person name="Jaros S."/>
            <person name="Januszkiewicz K."/>
            <person name="Wedrychowicz H."/>
        </authorList>
    </citation>
    <scope>NUCLEOTIDE SEQUENCE [LARGE SCALE GENOMIC DNA]</scope>
    <source>
        <strain evidence="3 4">ATCC 23634</strain>
    </source>
</reference>
<dbReference type="AlphaFoldDB" id="A0A1K2I281"/>
<evidence type="ECO:0000313" key="4">
    <source>
        <dbReference type="Proteomes" id="UP000183447"/>
    </source>
</evidence>
<dbReference type="RefSeq" id="WP_072345016.1">
    <property type="nucleotide sequence ID" value="NZ_FPKU01000003.1"/>
</dbReference>
<dbReference type="InterPro" id="IPR036111">
    <property type="entry name" value="Mal/L-sulfo/L-lacto_DH-like_sf"/>
</dbReference>
<accession>A0A1K2I281</accession>